<evidence type="ECO:0000259" key="1">
    <source>
        <dbReference type="PROSITE" id="PS51340"/>
    </source>
</evidence>
<dbReference type="InterPro" id="IPR005302">
    <property type="entry name" value="MoCF_Sase_C"/>
</dbReference>
<dbReference type="EMBL" id="HF582854">
    <property type="protein sequence ID" value="CCQ35590.1"/>
    <property type="molecule type" value="Genomic_DNA"/>
</dbReference>
<keyword evidence="3" id="KW-1185">Reference proteome</keyword>
<dbReference type="InterPro" id="IPR011037">
    <property type="entry name" value="Pyrv_Knase-like_insert_dom_sf"/>
</dbReference>
<dbReference type="SUPFAM" id="SSF50800">
    <property type="entry name" value="PK beta-barrel domain-like"/>
    <property type="match status" value="1"/>
</dbReference>
<dbReference type="Pfam" id="PF03473">
    <property type="entry name" value="MOSC"/>
    <property type="match status" value="1"/>
</dbReference>
<dbReference type="GeneID" id="14650678"/>
<dbReference type="Proteomes" id="UP000011867">
    <property type="component" value="Chromosome"/>
</dbReference>
<dbReference type="Pfam" id="PF03476">
    <property type="entry name" value="MOSC_N"/>
    <property type="match status" value="1"/>
</dbReference>
<dbReference type="PROSITE" id="PS51340">
    <property type="entry name" value="MOSC"/>
    <property type="match status" value="1"/>
</dbReference>
<dbReference type="eggNOG" id="arCOG04766">
    <property type="taxonomic scope" value="Archaea"/>
</dbReference>
<gene>
    <name evidence="2" type="ordered locus">Nmlp_1385</name>
</gene>
<protein>
    <submittedName>
        <fullName evidence="2">MOSC domain protein</fullName>
    </submittedName>
</protein>
<dbReference type="RefSeq" id="WP_015408436.1">
    <property type="nucleotide sequence ID" value="NC_020388.1"/>
</dbReference>
<name>M1XKB4_NATM8</name>
<dbReference type="GO" id="GO:0030151">
    <property type="term" value="F:molybdenum ion binding"/>
    <property type="evidence" value="ECO:0007669"/>
    <property type="project" value="InterPro"/>
</dbReference>
<dbReference type="GO" id="GO:0030170">
    <property type="term" value="F:pyridoxal phosphate binding"/>
    <property type="evidence" value="ECO:0007669"/>
    <property type="project" value="InterPro"/>
</dbReference>
<dbReference type="InterPro" id="IPR005303">
    <property type="entry name" value="MOCOS_middle"/>
</dbReference>
<dbReference type="STRING" id="268739.Nmlp_1385"/>
<dbReference type="GO" id="GO:0003824">
    <property type="term" value="F:catalytic activity"/>
    <property type="evidence" value="ECO:0007669"/>
    <property type="project" value="InterPro"/>
</dbReference>
<reference evidence="2 3" key="1">
    <citation type="journal article" date="2013" name="Genome Announc.">
        <title>Genome of the haloarchaeon Natronomonas moolapensis, a neutrophilic member of a previously haloalkaliphilic genus.</title>
        <authorList>
            <person name="Dyall-Smith M.L."/>
            <person name="Pfeiffer F."/>
            <person name="Oberwinkler T."/>
            <person name="Klee K."/>
            <person name="Rampp M."/>
            <person name="Palm P."/>
            <person name="Gross K."/>
            <person name="Schuster S.C."/>
            <person name="Oesterhelt D."/>
        </authorList>
    </citation>
    <scope>NUCLEOTIDE SEQUENCE [LARGE SCALE GENOMIC DNA]</scope>
    <source>
        <strain evidence="3">DSM 18674 / JCM 14361 / 8.8.11</strain>
    </source>
</reference>
<sequence length="265" mass="28812">MAHIESLRVYPLKGFDAVDVESIEITDAGTVEGDREYALVDPDGAGDGDAERVLNGKQISNVHEVTVGFDCGRAVIELSTDAGERSRFDLATERGAASEWFGEFVGRSVELRRRDPPSFVDRPALGPSVISTATLEAVASWFDDVTLEGARRRFRANVEVGGVPAFWEDRFLGDGPGFEAGGVRFEGAKPCGRCEIPSRDPDTGDRIDGFRGRFVERREATFPEWADPDAFEHLYAVMILTNVPAASRGQTLRVGDDVSLDGRGG</sequence>
<feature type="domain" description="MOSC" evidence="1">
    <location>
        <begin position="83"/>
        <end position="261"/>
    </location>
</feature>
<evidence type="ECO:0000313" key="2">
    <source>
        <dbReference type="EMBL" id="CCQ35590.1"/>
    </source>
</evidence>
<evidence type="ECO:0000313" key="3">
    <source>
        <dbReference type="Proteomes" id="UP000011867"/>
    </source>
</evidence>
<dbReference type="OrthoDB" id="211216at2157"/>
<proteinExistence type="predicted"/>
<accession>M1XKB4</accession>
<dbReference type="HOGENOM" id="CLU_1080164_0_0_2"/>
<dbReference type="KEGG" id="nmo:Nmlp_1385"/>
<organism evidence="2 3">
    <name type="scientific">Natronomonas moolapensis (strain DSM 18674 / CECT 7526 / JCM 14361 / 8.8.11)</name>
    <dbReference type="NCBI Taxonomy" id="268739"/>
    <lineage>
        <taxon>Archaea</taxon>
        <taxon>Methanobacteriati</taxon>
        <taxon>Methanobacteriota</taxon>
        <taxon>Stenosarchaea group</taxon>
        <taxon>Halobacteria</taxon>
        <taxon>Halobacteriales</taxon>
        <taxon>Natronomonadaceae</taxon>
        <taxon>Natronomonas</taxon>
    </lineage>
</organism>
<dbReference type="AlphaFoldDB" id="M1XKB4"/>